<organism evidence="2 3">
    <name type="scientific">Escallonia rubra</name>
    <dbReference type="NCBI Taxonomy" id="112253"/>
    <lineage>
        <taxon>Eukaryota</taxon>
        <taxon>Viridiplantae</taxon>
        <taxon>Streptophyta</taxon>
        <taxon>Embryophyta</taxon>
        <taxon>Tracheophyta</taxon>
        <taxon>Spermatophyta</taxon>
        <taxon>Magnoliopsida</taxon>
        <taxon>eudicotyledons</taxon>
        <taxon>Gunneridae</taxon>
        <taxon>Pentapetalae</taxon>
        <taxon>asterids</taxon>
        <taxon>campanulids</taxon>
        <taxon>Escalloniales</taxon>
        <taxon>Escalloniaceae</taxon>
        <taxon>Escallonia</taxon>
    </lineage>
</organism>
<proteinExistence type="predicted"/>
<dbReference type="Proteomes" id="UP001187471">
    <property type="component" value="Unassembled WGS sequence"/>
</dbReference>
<reference evidence="2" key="1">
    <citation type="submission" date="2022-12" db="EMBL/GenBank/DDBJ databases">
        <title>Draft genome assemblies for two species of Escallonia (Escalloniales).</title>
        <authorList>
            <person name="Chanderbali A."/>
            <person name="Dervinis C."/>
            <person name="Anghel I."/>
            <person name="Soltis D."/>
            <person name="Soltis P."/>
            <person name="Zapata F."/>
        </authorList>
    </citation>
    <scope>NUCLEOTIDE SEQUENCE</scope>
    <source>
        <strain evidence="2">UCBG92.1500</strain>
        <tissue evidence="2">Leaf</tissue>
    </source>
</reference>
<dbReference type="EMBL" id="JAVXUO010001280">
    <property type="protein sequence ID" value="KAK2983958.1"/>
    <property type="molecule type" value="Genomic_DNA"/>
</dbReference>
<dbReference type="GO" id="GO:0005737">
    <property type="term" value="C:cytoplasm"/>
    <property type="evidence" value="ECO:0007669"/>
    <property type="project" value="TreeGrafter"/>
</dbReference>
<evidence type="ECO:0000313" key="2">
    <source>
        <dbReference type="EMBL" id="KAK2983958.1"/>
    </source>
</evidence>
<dbReference type="GO" id="GO:0008541">
    <property type="term" value="C:proteasome regulatory particle, lid subcomplex"/>
    <property type="evidence" value="ECO:0007669"/>
    <property type="project" value="TreeGrafter"/>
</dbReference>
<dbReference type="PANTHER" id="PTHR10855:SF1">
    <property type="entry name" value="26S PROTEASOME NON-ATPASE REGULATORY SUBUNIT 12"/>
    <property type="match status" value="1"/>
</dbReference>
<protein>
    <recommendedName>
        <fullName evidence="1">PSMD12/CSN4-like N-terminal domain-containing protein</fullName>
    </recommendedName>
</protein>
<dbReference type="PANTHER" id="PTHR10855">
    <property type="entry name" value="26S PROTEASOME NON-ATPASE REGULATORY SUBUNIT 12/COP9 SIGNALOSOME COMPLEX SUBUNIT 4"/>
    <property type="match status" value="1"/>
</dbReference>
<keyword evidence="3" id="KW-1185">Reference proteome</keyword>
<dbReference type="InterPro" id="IPR040134">
    <property type="entry name" value="PSMD12/CSN4"/>
</dbReference>
<gene>
    <name evidence="2" type="ORF">RJ640_009681</name>
</gene>
<sequence>MDRDERGEGALGSGVVVWGMVRMGMGEERRLRKAEGGGSLEAQIESLLNVEKQMRLNGDVAGTRKAAIDILQLCFEARAWKTLNDQIVLLSKRRGQLKQAVTAMVQQAMQYIDETPDIETKIELIKTLNSVSAGKIYVEIERARLIKKLARLKEEQGQIAEAADLMQEIAVETFGAMAKTEKLAFILEQVRLCLDRQDYVRAQILSRKISPRVFDADTSKEKKKPKEGESIVEEAPADIPSLLELKRIYYELMIRYVYVSFPFLFFGHLWKHSFFQSPVFVHT</sequence>
<name>A0AA88R7K0_9ASTE</name>
<comment type="caution">
    <text evidence="2">The sequence shown here is derived from an EMBL/GenBank/DDBJ whole genome shotgun (WGS) entry which is preliminary data.</text>
</comment>
<accession>A0AA88R7K0</accession>
<dbReference type="AlphaFoldDB" id="A0AA88R7K0"/>
<evidence type="ECO:0000313" key="3">
    <source>
        <dbReference type="Proteomes" id="UP001187471"/>
    </source>
</evidence>
<evidence type="ECO:0000259" key="1">
    <source>
        <dbReference type="Pfam" id="PF22241"/>
    </source>
</evidence>
<feature type="domain" description="PSMD12/CSN4-like N-terminal" evidence="1">
    <location>
        <begin position="44"/>
        <end position="221"/>
    </location>
</feature>
<dbReference type="InterPro" id="IPR054559">
    <property type="entry name" value="PSMD12-CSN4-like_N"/>
</dbReference>
<dbReference type="Pfam" id="PF22241">
    <property type="entry name" value="PSMD12-CSN4_N"/>
    <property type="match status" value="1"/>
</dbReference>